<organism evidence="2 3">
    <name type="scientific">Triparma laevis f. inornata</name>
    <dbReference type="NCBI Taxonomy" id="1714386"/>
    <lineage>
        <taxon>Eukaryota</taxon>
        <taxon>Sar</taxon>
        <taxon>Stramenopiles</taxon>
        <taxon>Ochrophyta</taxon>
        <taxon>Bolidophyceae</taxon>
        <taxon>Parmales</taxon>
        <taxon>Triparmaceae</taxon>
        <taxon>Triparma</taxon>
    </lineage>
</organism>
<feature type="compositionally biased region" description="Basic residues" evidence="1">
    <location>
        <begin position="96"/>
        <end position="105"/>
    </location>
</feature>
<dbReference type="EMBL" id="BLQM01000250">
    <property type="protein sequence ID" value="GMH78436.1"/>
    <property type="molecule type" value="Genomic_DNA"/>
</dbReference>
<feature type="region of interest" description="Disordered" evidence="1">
    <location>
        <begin position="1559"/>
        <end position="1579"/>
    </location>
</feature>
<evidence type="ECO:0000313" key="3">
    <source>
        <dbReference type="Proteomes" id="UP001162640"/>
    </source>
</evidence>
<evidence type="ECO:0000313" key="2">
    <source>
        <dbReference type="EMBL" id="GMH78436.1"/>
    </source>
</evidence>
<sequence>MENIASSLLTVHTHYFQDSNSSNSSPMTQLTNFLRSSGALHCGTSSITLSDIADICNENNASNSSQMSYDDFYNCFGSVYDLLNPTMKAMSQYQSKRAKSAKKQPAHVAPPAEEHSPQWKAHHFIHDVLLPLTYKHESLSTGKRKSDPLALSAEIVSHPLMIQTVTSLEEDMMTLFEHFCTKKQVSITDQRTQIVSEYQALGMNESEYKTFVTFVFPSQTSSSQNSNLLPLFSLTLHTAHHLVPLNYKPQLDDEMYECLNYFMFVEVLILISLSRAPPNVPDSQMVPNISQTLTSILSSVKELQFVSTCHEYSGPFPRHNFPPLTRFLALLKDSEILDSRLSYHEAARIFLDNCEEEDTPANFENCLLRTIPILGALLPGKDKGEAYVISQIQKTFYKFNIPGSGSATPASTSHANHHLNPTQFPASFHHPLTSPRFLQFLASTALASLRYVFLRYGGFISDEVEACAPSIVTSSWQNAVRNQKGALEIPHNELADFAQHFHLVPNLISPHALHTHVQTNAVQNQQVSFSAFLNILADIAITHCIPRHDETTPDDPFGHVQSFKKMLSIIDPKKVMFHSQPNPQTPDEDPSSSLLHDTSTIASIDVEDKNPFDTPFDSAAVDSPRGNPPPPSVNNSTHTSKKELLTEAIALFSANVPYKEQLEIIYLSMCHKKSEENSNSNNNNSSRTQSTAFGHGNTKQSTDHSGITKQDLMTFALQSRITNTSRLTFKKLFDILKKCEHWQRHVDEQSGGGKNKPKNYDQPTKTFLRNTKDGSSHRTRRRNQTIDETFLFGLPSFSLFFYGVALHRCGVNFTSDISDVGERCMMALFESCNPNNHDYCPPQPSDPVFAHDVMHSLNVHDTTIRLSFAIAISSKEKFGDVQGEPLRSPVLEAAEWRLNGEKAADICNLVGLEGSTPFDVTQAMLYALNRSQETNPPDTIADLTLSLCEYEIFIAKLALFQASHSVSKAIRVLLVSLTHLVAIMEGTPSLTDTSLILLLDSSAPPSSLSGGADELIRLYHDPPPFIKSWTFDTLCVMCRACGILDNDFGFGDALEVYEDALSATLPISSTPIKRTNSSTGLTSAWAAVVGREVNLAAFCNFWRGIANGWGSWEKSMSSDSPNSKLSNLLIRRVFPVLALEEGVTLRPAIYDANSISLLRSHGPALEALFIRYASSQVSEIELRVDKNMNVSGLSTYNPSDHTLGEKHVIPPNLGMSELDFKSFCTDLNLLPQIFPPDIVRNVFSASGSGWVQFVSIGGGGHLIGGTNEKGAAAVGLSFASFCESLLRMASLLNLSDISPTSSEENSAHLDVLLRCLDSEGAIFFKSKTRLAASPVKRSLGTVAGVEDLEWLMKLIGDDAGSTKTGAPPGQFAFSIENILELTVRLGLGSFGLLPVLDAFDTARSEREYILMSEAAILVRKLSTGLGLDFERFMKESTEKSLEMKLTDDVQYAGLAVPKGCVSGSVFFKVASDLNNVWTEVSEGKDWAYASTVAQRLIVDCVNNGVCTAQEVHENAAMCVATLSGGGSREEEEGVCIGYSQFDWLVCRIAYCSDTMRAVGEGENRSGGEGGEEEEANTETSEDMLILITEMLKAGSTAVAVVEDSQSQENLAPIVEESSSLGTLSPPTSPLVTIDLDRQLLAIFDVYAHSNVITEVSYLRFLLDVGILEELERVQAIELFRLNESGDSRRETEEEDGEGVCLVMEDFRNCLNCIAMILEKDTEEDMALVTLMRKALDF</sequence>
<feature type="compositionally biased region" description="Polar residues" evidence="1">
    <location>
        <begin position="687"/>
        <end position="705"/>
    </location>
</feature>
<reference evidence="3" key="1">
    <citation type="journal article" date="2023" name="Commun. Biol.">
        <title>Genome analysis of Parmales, the sister group of diatoms, reveals the evolutionary specialization of diatoms from phago-mixotrophs to photoautotrophs.</title>
        <authorList>
            <person name="Ban H."/>
            <person name="Sato S."/>
            <person name="Yoshikawa S."/>
            <person name="Yamada K."/>
            <person name="Nakamura Y."/>
            <person name="Ichinomiya M."/>
            <person name="Sato N."/>
            <person name="Blanc-Mathieu R."/>
            <person name="Endo H."/>
            <person name="Kuwata A."/>
            <person name="Ogata H."/>
        </authorList>
    </citation>
    <scope>NUCLEOTIDE SEQUENCE [LARGE SCALE GENOMIC DNA]</scope>
</reference>
<feature type="region of interest" description="Disordered" evidence="1">
    <location>
        <begin position="576"/>
        <end position="595"/>
    </location>
</feature>
<feature type="compositionally biased region" description="Acidic residues" evidence="1">
    <location>
        <begin position="1569"/>
        <end position="1579"/>
    </location>
</feature>
<name>A0A9W7AXN9_9STRA</name>
<comment type="caution">
    <text evidence="2">The sequence shown here is derived from an EMBL/GenBank/DDBJ whole genome shotgun (WGS) entry which is preliminary data.</text>
</comment>
<accession>A0A9W7AXN9</accession>
<feature type="region of interest" description="Disordered" evidence="1">
    <location>
        <begin position="746"/>
        <end position="781"/>
    </location>
</feature>
<feature type="compositionally biased region" description="Low complexity" evidence="1">
    <location>
        <begin position="677"/>
        <end position="686"/>
    </location>
</feature>
<evidence type="ECO:0000256" key="1">
    <source>
        <dbReference type="SAM" id="MobiDB-lite"/>
    </source>
</evidence>
<protein>
    <submittedName>
        <fullName evidence="2">Uncharacterized protein</fullName>
    </submittedName>
</protein>
<feature type="region of interest" description="Disordered" evidence="1">
    <location>
        <begin position="606"/>
        <end position="639"/>
    </location>
</feature>
<feature type="region of interest" description="Disordered" evidence="1">
    <location>
        <begin position="93"/>
        <end position="115"/>
    </location>
</feature>
<dbReference type="Proteomes" id="UP001162640">
    <property type="component" value="Unassembled WGS sequence"/>
</dbReference>
<feature type="region of interest" description="Disordered" evidence="1">
    <location>
        <begin position="674"/>
        <end position="705"/>
    </location>
</feature>
<proteinExistence type="predicted"/>
<gene>
    <name evidence="2" type="ORF">TL16_g07802</name>
</gene>